<keyword evidence="3" id="KW-1185">Reference proteome</keyword>
<name>A0A7X8TTK7_9VIBR</name>
<dbReference type="PANTHER" id="PTHR33594">
    <property type="entry name" value="SUPERFAMILY HYDROLASE, PUTATIVE (AFU_ORTHOLOGUE AFUA_1G03035)-RELATED"/>
    <property type="match status" value="1"/>
</dbReference>
<sequence>MNDSTSAELLQHFEPRFLALAEALYKSNDPRSAASSNDIPTAADNAHDITHIRRVVETARELAHLEGADLAVVIPAAFLHDCVTLPKNHPDRAKSSILAAQKSQVLLEEMGYPSRYHSAIAHAIEAHSFSAQIPPQTLEAKVVQDADRLDALGAIGIARCINVSSHFNAALYHSTDPFAATRDLDDKAYMLDHFSVKLFPIASTMTTASGKAAAQQRVQFMHAFLQQLQQEIGKLN</sequence>
<comment type="caution">
    <text evidence="2">The sequence shown here is derived from an EMBL/GenBank/DDBJ whole genome shotgun (WGS) entry which is preliminary data.</text>
</comment>
<dbReference type="AlphaFoldDB" id="A0A7X8TTK7"/>
<dbReference type="SMART" id="SM00471">
    <property type="entry name" value="HDc"/>
    <property type="match status" value="1"/>
</dbReference>
<dbReference type="PROSITE" id="PS51831">
    <property type="entry name" value="HD"/>
    <property type="match status" value="1"/>
</dbReference>
<reference evidence="2 3" key="1">
    <citation type="submission" date="2020-04" db="EMBL/GenBank/DDBJ databases">
        <title>Vibrio sp. SM6, a novel species isolated from seawater.</title>
        <authorList>
            <person name="Wang X."/>
        </authorList>
    </citation>
    <scope>NUCLEOTIDE SEQUENCE [LARGE SCALE GENOMIC DNA]</scope>
    <source>
        <strain evidence="2 3">SM6</strain>
    </source>
</reference>
<dbReference type="Pfam" id="PF01966">
    <property type="entry name" value="HD"/>
    <property type="match status" value="1"/>
</dbReference>
<dbReference type="PANTHER" id="PTHR33594:SF1">
    <property type="entry name" value="HD_PDEASE DOMAIN-CONTAINING PROTEIN"/>
    <property type="match status" value="1"/>
</dbReference>
<accession>A0A7X8TTK7</accession>
<dbReference type="Proteomes" id="UP000535589">
    <property type="component" value="Unassembled WGS sequence"/>
</dbReference>
<dbReference type="InterPro" id="IPR006674">
    <property type="entry name" value="HD_domain"/>
</dbReference>
<evidence type="ECO:0000313" key="3">
    <source>
        <dbReference type="Proteomes" id="UP000535589"/>
    </source>
</evidence>
<proteinExistence type="predicted"/>
<dbReference type="RefSeq" id="WP_168837646.1">
    <property type="nucleotide sequence ID" value="NZ_JABAIK010000023.1"/>
</dbReference>
<dbReference type="EMBL" id="JABAIK010000023">
    <property type="protein sequence ID" value="NLS14550.1"/>
    <property type="molecule type" value="Genomic_DNA"/>
</dbReference>
<dbReference type="Gene3D" id="1.10.3210.50">
    <property type="match status" value="1"/>
</dbReference>
<feature type="domain" description="HD" evidence="1">
    <location>
        <begin position="48"/>
        <end position="152"/>
    </location>
</feature>
<evidence type="ECO:0000313" key="2">
    <source>
        <dbReference type="EMBL" id="NLS14550.1"/>
    </source>
</evidence>
<gene>
    <name evidence="2" type="ORF">HGP28_16945</name>
</gene>
<dbReference type="CDD" id="cd00077">
    <property type="entry name" value="HDc"/>
    <property type="match status" value="1"/>
</dbReference>
<organism evidence="2 3">
    <name type="scientific">Vibrio agarilyticus</name>
    <dbReference type="NCBI Taxonomy" id="2726741"/>
    <lineage>
        <taxon>Bacteria</taxon>
        <taxon>Pseudomonadati</taxon>
        <taxon>Pseudomonadota</taxon>
        <taxon>Gammaproteobacteria</taxon>
        <taxon>Vibrionales</taxon>
        <taxon>Vibrionaceae</taxon>
        <taxon>Vibrio</taxon>
    </lineage>
</organism>
<protein>
    <submittedName>
        <fullName evidence="2">HD domain-containing protein</fullName>
    </submittedName>
</protein>
<dbReference type="SUPFAM" id="SSF109604">
    <property type="entry name" value="HD-domain/PDEase-like"/>
    <property type="match status" value="1"/>
</dbReference>
<dbReference type="InterPro" id="IPR003607">
    <property type="entry name" value="HD/PDEase_dom"/>
</dbReference>
<evidence type="ECO:0000259" key="1">
    <source>
        <dbReference type="PROSITE" id="PS51831"/>
    </source>
</evidence>